<evidence type="ECO:0000256" key="1">
    <source>
        <dbReference type="ARBA" id="ARBA00022729"/>
    </source>
</evidence>
<dbReference type="PANTHER" id="PTHR35936:SF18">
    <property type="entry name" value="L-CYSTINE-BINDING PROTEIN TCYJ"/>
    <property type="match status" value="1"/>
</dbReference>
<dbReference type="Proteomes" id="UP000469952">
    <property type="component" value="Unassembled WGS sequence"/>
</dbReference>
<comment type="caution">
    <text evidence="2">The sequence shown here is derived from an EMBL/GenBank/DDBJ whole genome shotgun (WGS) entry which is preliminary data.</text>
</comment>
<dbReference type="SMART" id="SM00062">
    <property type="entry name" value="PBPb"/>
    <property type="match status" value="1"/>
</dbReference>
<evidence type="ECO:0000313" key="3">
    <source>
        <dbReference type="Proteomes" id="UP000469952"/>
    </source>
</evidence>
<dbReference type="Gene3D" id="3.40.190.10">
    <property type="entry name" value="Periplasmic binding protein-like II"/>
    <property type="match status" value="2"/>
</dbReference>
<dbReference type="AlphaFoldDB" id="A0A222YCR3"/>
<dbReference type="STRING" id="1245.ARA02_01750"/>
<gene>
    <name evidence="2" type="ORF">GFV13_03150</name>
</gene>
<reference evidence="2 3" key="1">
    <citation type="submission" date="2019-10" db="EMBL/GenBank/DDBJ databases">
        <title>WGS of Leuconostoc mesenteroides.</title>
        <authorList>
            <person name="Melo Bolivar J."/>
            <person name="Marino-Ramirez L."/>
            <person name="Villamil Diaz L.M."/>
        </authorList>
    </citation>
    <scope>NUCLEOTIDE SEQUENCE [LARGE SCALE GENOMIC DNA]</scope>
    <source>
        <strain evidence="2 3">M11</strain>
    </source>
</reference>
<sequence length="275" mass="30360">MQNKASRSKGLWIGIIVVVVAVIAVALLHNNGKSSGSSSKVQTIKVGSGNDAQPFAYLDKSGKPVGMDIALIQAIDKKLPQYKFKLTLSDFPTLITNLKSGKTTMAMEQIEQNTERKQDFKFGSVGYTVWDTLLATKKSTGVLNSFADAKGKKLYVTNSTNQATLTDAYLKKNPNAYSVVRGTYTMEQVAQGINSNQFNVYPAPKYSIDLLNRQFKTKLVYGKAVNHSNAYPMFNKKADPKLVKAVNKAMEELKKDGTIKKLSNKWLKGDYVPKD</sequence>
<dbReference type="EMBL" id="WIPA01000003">
    <property type="protein sequence ID" value="MQR26291.1"/>
    <property type="molecule type" value="Genomic_DNA"/>
</dbReference>
<dbReference type="InterPro" id="IPR001638">
    <property type="entry name" value="Solute-binding_3/MltF_N"/>
</dbReference>
<dbReference type="CDD" id="cd13710">
    <property type="entry name" value="PBP2_TcyK"/>
    <property type="match status" value="1"/>
</dbReference>
<dbReference type="PANTHER" id="PTHR35936">
    <property type="entry name" value="MEMBRANE-BOUND LYTIC MUREIN TRANSGLYCOSYLASE F"/>
    <property type="match status" value="1"/>
</dbReference>
<protein>
    <submittedName>
        <fullName evidence="2">Transporter substrate-binding domain-containing protein</fullName>
    </submittedName>
</protein>
<dbReference type="SUPFAM" id="SSF53850">
    <property type="entry name" value="Periplasmic binding protein-like II"/>
    <property type="match status" value="1"/>
</dbReference>
<dbReference type="GeneID" id="29576943"/>
<keyword evidence="1" id="KW-0732">Signal</keyword>
<accession>A0A222YCR3</accession>
<name>A0A222YCR3_LEUME</name>
<organism evidence="2 3">
    <name type="scientific">Leuconostoc mesenteroides</name>
    <dbReference type="NCBI Taxonomy" id="1245"/>
    <lineage>
        <taxon>Bacteria</taxon>
        <taxon>Bacillati</taxon>
        <taxon>Bacillota</taxon>
        <taxon>Bacilli</taxon>
        <taxon>Lactobacillales</taxon>
        <taxon>Lactobacillaceae</taxon>
        <taxon>Leuconostoc</taxon>
    </lineage>
</organism>
<dbReference type="OMA" id="FMFNKNE"/>
<dbReference type="OrthoDB" id="8613538at2"/>
<dbReference type="Pfam" id="PF00497">
    <property type="entry name" value="SBP_bac_3"/>
    <property type="match status" value="1"/>
</dbReference>
<evidence type="ECO:0000313" key="2">
    <source>
        <dbReference type="EMBL" id="MQR26291.1"/>
    </source>
</evidence>
<proteinExistence type="predicted"/>
<dbReference type="RefSeq" id="WP_011679232.1">
    <property type="nucleotide sequence ID" value="NZ_AP017936.1"/>
</dbReference>